<gene>
    <name evidence="2" type="ORF">DC366_14645</name>
</gene>
<dbReference type="AlphaFoldDB" id="A0A2T7G4L7"/>
<sequence>MDYVKDIAALEALYGTPSLAAERKVSRQLLPLHAKWIAASRFCILSTVGPGGTDGSPRGDDGPVVTQLDPVTLAMPDWRGNNRMDSLRNIITDGRLSLMFMVPGSTTVIRINGRGRITTDAALVERFAKDGKLPRSVLVIDIAEVYLQCSRAQMRSGIWARDDSAQLPGMGDLLAEATEGAIDGARFDADWAERSQREIWS</sequence>
<name>A0A2T7G4L7_9RHOB</name>
<dbReference type="InterPro" id="IPR024029">
    <property type="entry name" value="Pyridox_Oxase_FMN-dep"/>
</dbReference>
<dbReference type="PANTHER" id="PTHR42815">
    <property type="entry name" value="FAD-BINDING, PUTATIVE (AFU_ORTHOLOGUE AFUA_6G07600)-RELATED"/>
    <property type="match status" value="1"/>
</dbReference>
<feature type="domain" description="Pyridoxamine 5'-phosphate oxidase N-terminal" evidence="1">
    <location>
        <begin position="33"/>
        <end position="149"/>
    </location>
</feature>
<dbReference type="OrthoDB" id="9790331at2"/>
<dbReference type="SUPFAM" id="SSF50475">
    <property type="entry name" value="FMN-binding split barrel"/>
    <property type="match status" value="1"/>
</dbReference>
<dbReference type="NCBIfam" id="TIGR04025">
    <property type="entry name" value="PPOX_FMN_DR2398"/>
    <property type="match status" value="1"/>
</dbReference>
<reference evidence="2 3" key="1">
    <citation type="submission" date="2018-04" db="EMBL/GenBank/DDBJ databases">
        <title>Pelagivirga bohaiensis gen. nov., sp. nov., a bacterium isolated from the Bohai Sea.</title>
        <authorList>
            <person name="Ji X."/>
        </authorList>
    </citation>
    <scope>NUCLEOTIDE SEQUENCE [LARGE SCALE GENOMIC DNA]</scope>
    <source>
        <strain evidence="2 3">BH-SD19</strain>
    </source>
</reference>
<keyword evidence="3" id="KW-1185">Reference proteome</keyword>
<dbReference type="RefSeq" id="WP_108692974.1">
    <property type="nucleotide sequence ID" value="NZ_QCYH01000009.1"/>
</dbReference>
<dbReference type="Gene3D" id="2.30.110.10">
    <property type="entry name" value="Electron Transport, Fmn-binding Protein, Chain A"/>
    <property type="match status" value="1"/>
</dbReference>
<proteinExistence type="predicted"/>
<organism evidence="2 3">
    <name type="scientific">Pelagivirga sediminicola</name>
    <dbReference type="NCBI Taxonomy" id="2170575"/>
    <lineage>
        <taxon>Bacteria</taxon>
        <taxon>Pseudomonadati</taxon>
        <taxon>Pseudomonadota</taxon>
        <taxon>Alphaproteobacteria</taxon>
        <taxon>Rhodobacterales</taxon>
        <taxon>Paracoccaceae</taxon>
        <taxon>Pelagivirga</taxon>
    </lineage>
</organism>
<dbReference type="Proteomes" id="UP000244446">
    <property type="component" value="Unassembled WGS sequence"/>
</dbReference>
<evidence type="ECO:0000313" key="2">
    <source>
        <dbReference type="EMBL" id="PVA09355.1"/>
    </source>
</evidence>
<dbReference type="EMBL" id="QCYH01000009">
    <property type="protein sequence ID" value="PVA09355.1"/>
    <property type="molecule type" value="Genomic_DNA"/>
</dbReference>
<evidence type="ECO:0000259" key="1">
    <source>
        <dbReference type="Pfam" id="PF01243"/>
    </source>
</evidence>
<dbReference type="InterPro" id="IPR012349">
    <property type="entry name" value="Split_barrel_FMN-bd"/>
</dbReference>
<protein>
    <submittedName>
        <fullName evidence="2">Pyridoxamine 5'-phosphate oxidase</fullName>
    </submittedName>
</protein>
<dbReference type="InterPro" id="IPR011576">
    <property type="entry name" value="Pyridox_Oxase_N"/>
</dbReference>
<evidence type="ECO:0000313" key="3">
    <source>
        <dbReference type="Proteomes" id="UP000244446"/>
    </source>
</evidence>
<comment type="caution">
    <text evidence="2">The sequence shown here is derived from an EMBL/GenBank/DDBJ whole genome shotgun (WGS) entry which is preliminary data.</text>
</comment>
<dbReference type="Pfam" id="PF01243">
    <property type="entry name" value="PNPOx_N"/>
    <property type="match status" value="1"/>
</dbReference>
<dbReference type="PANTHER" id="PTHR42815:SF2">
    <property type="entry name" value="FAD-BINDING, PUTATIVE (AFU_ORTHOLOGUE AFUA_6G07600)-RELATED"/>
    <property type="match status" value="1"/>
</dbReference>
<accession>A0A2T7G4L7</accession>